<keyword evidence="3" id="KW-1185">Reference proteome</keyword>
<feature type="chain" id="PRO_5046441442" description="Secreted protein" evidence="1">
    <location>
        <begin position="29"/>
        <end position="150"/>
    </location>
</feature>
<dbReference type="Proteomes" id="UP001604267">
    <property type="component" value="Unassembled WGS sequence"/>
</dbReference>
<gene>
    <name evidence="2" type="ORF">ACGFZB_21670</name>
</gene>
<dbReference type="RefSeq" id="WP_392819119.1">
    <property type="nucleotide sequence ID" value="NZ_JBICYV010000010.1"/>
</dbReference>
<feature type="signal peptide" evidence="1">
    <location>
        <begin position="1"/>
        <end position="28"/>
    </location>
</feature>
<proteinExistence type="predicted"/>
<keyword evidence="1" id="KW-0732">Signal</keyword>
<accession>A0ABW7BBI0</accession>
<evidence type="ECO:0000256" key="1">
    <source>
        <dbReference type="SAM" id="SignalP"/>
    </source>
</evidence>
<evidence type="ECO:0000313" key="2">
    <source>
        <dbReference type="EMBL" id="MFG3013025.1"/>
    </source>
</evidence>
<sequence>MQTLRKLFIGIAVAAMAAVGVVSSPAQATPMPAAVSQEISAGKTAEPAAAGKWKIRVSFFGKSGEDVPLRQGDANFGWVHIQDRHPINETSLNIFIDQTLEHGRYGRPQDGKVTVRYITSSGWFRVVFSEREDSRSGDGRPVGIITAFME</sequence>
<reference evidence="2 3" key="1">
    <citation type="submission" date="2024-10" db="EMBL/GenBank/DDBJ databases">
        <title>The Natural Products Discovery Center: Release of the First 8490 Sequenced Strains for Exploring Actinobacteria Biosynthetic Diversity.</title>
        <authorList>
            <person name="Kalkreuter E."/>
            <person name="Kautsar S.A."/>
            <person name="Yang D."/>
            <person name="Bader C.D."/>
            <person name="Teijaro C.N."/>
            <person name="Fluegel L."/>
            <person name="Davis C.M."/>
            <person name="Simpson J.R."/>
            <person name="Lauterbach L."/>
            <person name="Steele A.D."/>
            <person name="Gui C."/>
            <person name="Meng S."/>
            <person name="Li G."/>
            <person name="Viehrig K."/>
            <person name="Ye F."/>
            <person name="Su P."/>
            <person name="Kiefer A.F."/>
            <person name="Nichols A."/>
            <person name="Cepeda A.J."/>
            <person name="Yan W."/>
            <person name="Fan B."/>
            <person name="Jiang Y."/>
            <person name="Adhikari A."/>
            <person name="Zheng C.-J."/>
            <person name="Schuster L."/>
            <person name="Cowan T.M."/>
            <person name="Smanski M.J."/>
            <person name="Chevrette M.G."/>
            <person name="De Carvalho L.P.S."/>
            <person name="Shen B."/>
        </authorList>
    </citation>
    <scope>NUCLEOTIDE SEQUENCE [LARGE SCALE GENOMIC DNA]</scope>
    <source>
        <strain evidence="2 3">NPDC048320</strain>
    </source>
</reference>
<protein>
    <recommendedName>
        <fullName evidence="4">Secreted protein</fullName>
    </recommendedName>
</protein>
<evidence type="ECO:0000313" key="3">
    <source>
        <dbReference type="Proteomes" id="UP001604267"/>
    </source>
</evidence>
<organism evidence="2 3">
    <name type="scientific">Streptomyces cinerochromogenes</name>
    <dbReference type="NCBI Taxonomy" id="66422"/>
    <lineage>
        <taxon>Bacteria</taxon>
        <taxon>Bacillati</taxon>
        <taxon>Actinomycetota</taxon>
        <taxon>Actinomycetes</taxon>
        <taxon>Kitasatosporales</taxon>
        <taxon>Streptomycetaceae</taxon>
        <taxon>Streptomyces</taxon>
    </lineage>
</organism>
<name>A0ABW7BBI0_9ACTN</name>
<comment type="caution">
    <text evidence="2">The sequence shown here is derived from an EMBL/GenBank/DDBJ whole genome shotgun (WGS) entry which is preliminary data.</text>
</comment>
<dbReference type="EMBL" id="JBICYV010000010">
    <property type="protein sequence ID" value="MFG3013025.1"/>
    <property type="molecule type" value="Genomic_DNA"/>
</dbReference>
<evidence type="ECO:0008006" key="4">
    <source>
        <dbReference type="Google" id="ProtNLM"/>
    </source>
</evidence>